<dbReference type="NCBIfam" id="TIGR00259">
    <property type="entry name" value="thylakoid_BtpA"/>
    <property type="match status" value="1"/>
</dbReference>
<dbReference type="InterPro" id="IPR011060">
    <property type="entry name" value="RibuloseP-bd_barrel"/>
</dbReference>
<name>A0ABP0G2D5_CLALP</name>
<dbReference type="PANTHER" id="PTHR21381:SF3">
    <property type="entry name" value="SGC REGION PROTEIN SGCQ-RELATED"/>
    <property type="match status" value="1"/>
</dbReference>
<comment type="similarity">
    <text evidence="1">Belongs to the BtpA family.</text>
</comment>
<evidence type="ECO:0000313" key="2">
    <source>
        <dbReference type="EMBL" id="CAK8686006.1"/>
    </source>
</evidence>
<protein>
    <submittedName>
        <fullName evidence="2">Uncharacterized protein</fullName>
    </submittedName>
</protein>
<proteinExistence type="inferred from homology"/>
<gene>
    <name evidence="2" type="ORF">CVLEPA_LOCUS17925</name>
</gene>
<keyword evidence="3" id="KW-1185">Reference proteome</keyword>
<dbReference type="EMBL" id="CAWYQH010000101">
    <property type="protein sequence ID" value="CAK8686006.1"/>
    <property type="molecule type" value="Genomic_DNA"/>
</dbReference>
<organism evidence="2 3">
    <name type="scientific">Clavelina lepadiformis</name>
    <name type="common">Light-bulb sea squirt</name>
    <name type="synonym">Ascidia lepadiformis</name>
    <dbReference type="NCBI Taxonomy" id="159417"/>
    <lineage>
        <taxon>Eukaryota</taxon>
        <taxon>Metazoa</taxon>
        <taxon>Chordata</taxon>
        <taxon>Tunicata</taxon>
        <taxon>Ascidiacea</taxon>
        <taxon>Aplousobranchia</taxon>
        <taxon>Clavelinidae</taxon>
        <taxon>Clavelina</taxon>
    </lineage>
</organism>
<reference evidence="2 3" key="1">
    <citation type="submission" date="2024-02" db="EMBL/GenBank/DDBJ databases">
        <authorList>
            <person name="Daric V."/>
            <person name="Darras S."/>
        </authorList>
    </citation>
    <scope>NUCLEOTIDE SEQUENCE [LARGE SCALE GENOMIC DNA]</scope>
</reference>
<evidence type="ECO:0000256" key="1">
    <source>
        <dbReference type="ARBA" id="ARBA00006007"/>
    </source>
</evidence>
<dbReference type="InterPro" id="IPR005137">
    <property type="entry name" value="BtpA"/>
</dbReference>
<dbReference type="SUPFAM" id="SSF51366">
    <property type="entry name" value="Ribulose-phoshate binding barrel"/>
    <property type="match status" value="1"/>
</dbReference>
<evidence type="ECO:0000313" key="3">
    <source>
        <dbReference type="Proteomes" id="UP001642483"/>
    </source>
</evidence>
<dbReference type="Pfam" id="PF03437">
    <property type="entry name" value="BtpA"/>
    <property type="match status" value="1"/>
</dbReference>
<comment type="caution">
    <text evidence="2">The sequence shown here is derived from an EMBL/GenBank/DDBJ whole genome shotgun (WGS) entry which is preliminary data.</text>
</comment>
<dbReference type="PANTHER" id="PTHR21381">
    <property type="entry name" value="ZGC:162297"/>
    <property type="match status" value="1"/>
</dbReference>
<sequence length="276" mass="30142">MSIKKFVDIFKRSHNVVVGMLHLEALPGSPRNKLPMSKICDVALREAEIYVNAGLDAVMIENMHDVPYVKSSEFGPEVVAAMATVATKLRHEFPHTPMGIQILTTANKEALSIAKCVGLNFIRAEGLVFSHIGDEGWIDSNAGSLLRYQRTINAEDVLIFGDIKKKHCSHSVTSDIDISTTARALEFFLVDGAIVTGAETSSPADLQDFNDVSAAIQIPVLIGSGVTKSNVHKFLSANGLVIGSHFKTDGIWYNGVDQARVEAFMREINTLRQEMS</sequence>
<dbReference type="Proteomes" id="UP001642483">
    <property type="component" value="Unassembled WGS sequence"/>
</dbReference>
<dbReference type="PIRSF" id="PIRSF005956">
    <property type="entry name" value="BtpA"/>
    <property type="match status" value="1"/>
</dbReference>
<accession>A0ABP0G2D5</accession>